<dbReference type="RefSeq" id="WP_228857103.1">
    <property type="nucleotide sequence ID" value="NZ_AP024086.1"/>
</dbReference>
<evidence type="ECO:0000313" key="2">
    <source>
        <dbReference type="Proteomes" id="UP000826725"/>
    </source>
</evidence>
<protein>
    <recommendedName>
        <fullName evidence="3">Flagellar hook-length control protein-like C-terminal domain-containing protein</fullName>
    </recommendedName>
</protein>
<dbReference type="KEGG" id="dbk:DGMP_17270"/>
<organism evidence="1 2">
    <name type="scientific">Desulfomarina profundi</name>
    <dbReference type="NCBI Taxonomy" id="2772557"/>
    <lineage>
        <taxon>Bacteria</taxon>
        <taxon>Pseudomonadati</taxon>
        <taxon>Thermodesulfobacteriota</taxon>
        <taxon>Desulfobulbia</taxon>
        <taxon>Desulfobulbales</taxon>
        <taxon>Desulfobulbaceae</taxon>
        <taxon>Desulfomarina</taxon>
    </lineage>
</organism>
<keyword evidence="2" id="KW-1185">Reference proteome</keyword>
<reference evidence="1" key="1">
    <citation type="submission" date="2020-09" db="EMBL/GenBank/DDBJ databases">
        <title>Desulfogranum mesoprofundum gen. nov., sp. nov., a novel mesophilic, sulfate-reducing chemolithoautotroph isolated from a deep-sea hydrothermal vent chimney in the Suiyo Seamount.</title>
        <authorList>
            <person name="Hashimoto Y."/>
            <person name="Nakagawa S."/>
        </authorList>
    </citation>
    <scope>NUCLEOTIDE SEQUENCE</scope>
    <source>
        <strain evidence="1">KT2</strain>
    </source>
</reference>
<accession>A0A8D5FMN3</accession>
<evidence type="ECO:0000313" key="1">
    <source>
        <dbReference type="EMBL" id="BCL61034.1"/>
    </source>
</evidence>
<proteinExistence type="predicted"/>
<evidence type="ECO:0008006" key="3">
    <source>
        <dbReference type="Google" id="ProtNLM"/>
    </source>
</evidence>
<dbReference type="AlphaFoldDB" id="A0A8D5FMN3"/>
<dbReference type="Proteomes" id="UP000826725">
    <property type="component" value="Chromosome"/>
</dbReference>
<sequence length="350" mass="38836">MAAITSLTSIARVSSATSQTGRQSQGEYRPVPGKIFNALVLEAQGEDLFLLDIAGKQLTATTKAPLAPGQSLSLQVVRSAPQIELKIVTQPQDLFFGRSLTLLEKNIDLSSLFSALNEQPSADLSTLSAPTRNILNLFSTLQQQNPINQNDSGTVLKQFIDKLGLSLEHMLADQNGPAAAENLKAALLDIANTFRNSESLAENTGKILNTIELFQLAQLYNTQDRQFILPLPLPFIEKGYLVVEYEDKNKGQENDPVNKKYDRFSLYLTMSDLGNIQIDFLQIKETLYLRFRTDSEEKTRFVKHFSEQLHETLSGSPQINISFSSDAPDPIADLLQRVISEDKSMVNTKA</sequence>
<name>A0A8D5FMN3_9BACT</name>
<dbReference type="EMBL" id="AP024086">
    <property type="protein sequence ID" value="BCL61034.1"/>
    <property type="molecule type" value="Genomic_DNA"/>
</dbReference>
<gene>
    <name evidence="1" type="ORF">DGMP_17270</name>
</gene>